<feature type="transmembrane region" description="Helical" evidence="10">
    <location>
        <begin position="35"/>
        <end position="57"/>
    </location>
</feature>
<keyword evidence="8 10" id="KW-0472">Membrane</keyword>
<keyword evidence="6 10" id="KW-0812">Transmembrane</keyword>
<reference evidence="11 12" key="1">
    <citation type="submission" date="2017-08" db="EMBL/GenBank/DDBJ databases">
        <title>Draft Genome Sequence of Hafnia alvei CITHA-6 Isolated from Raw Bovine Milk.</title>
        <authorList>
            <person name="Culligan E.P."/>
            <person name="Mcsweeney A."/>
            <person name="O'Doherty C."/>
            <person name="Gleeson E."/>
            <person name="O'Riordan D."/>
            <person name="Sleator R.D."/>
        </authorList>
    </citation>
    <scope>NUCLEOTIDE SEQUENCE [LARGE SCALE GENOMIC DNA]</scope>
    <source>
        <strain evidence="11 12">CITHA-6</strain>
    </source>
</reference>
<protein>
    <submittedName>
        <fullName evidence="11">PTS sugar transporter subunit IIC</fullName>
    </submittedName>
</protein>
<dbReference type="Pfam" id="PF03609">
    <property type="entry name" value="EII-Sor"/>
    <property type="match status" value="1"/>
</dbReference>
<keyword evidence="2" id="KW-0813">Transport</keyword>
<evidence type="ECO:0000256" key="10">
    <source>
        <dbReference type="SAM" id="Phobius"/>
    </source>
</evidence>
<keyword evidence="3" id="KW-1003">Cell membrane</keyword>
<dbReference type="NCBIfam" id="NF040757">
    <property type="entry name" value="AgaW"/>
    <property type="match status" value="1"/>
</dbReference>
<feature type="region of interest" description="Disordered" evidence="9">
    <location>
        <begin position="242"/>
        <end position="263"/>
    </location>
</feature>
<evidence type="ECO:0000256" key="4">
    <source>
        <dbReference type="ARBA" id="ARBA00022597"/>
    </source>
</evidence>
<dbReference type="PANTHER" id="PTHR32502:SF8">
    <property type="entry name" value="N-ACETYLGALACTOSAMINE PERMEASE IIC COMPONENT 1"/>
    <property type="match status" value="1"/>
</dbReference>
<dbReference type="PANTHER" id="PTHR32502">
    <property type="entry name" value="N-ACETYLGALACTOSAMINE PERMEASE II COMPONENT-RELATED"/>
    <property type="match status" value="1"/>
</dbReference>
<evidence type="ECO:0000256" key="9">
    <source>
        <dbReference type="SAM" id="MobiDB-lite"/>
    </source>
</evidence>
<dbReference type="Proteomes" id="UP000218796">
    <property type="component" value="Unassembled WGS sequence"/>
</dbReference>
<dbReference type="OrthoDB" id="3190125at2"/>
<feature type="transmembrane region" description="Helical" evidence="10">
    <location>
        <begin position="69"/>
        <end position="87"/>
    </location>
</feature>
<dbReference type="GO" id="GO:0009401">
    <property type="term" value="P:phosphoenolpyruvate-dependent sugar phosphotransferase system"/>
    <property type="evidence" value="ECO:0007669"/>
    <property type="project" value="UniProtKB-KW"/>
</dbReference>
<feature type="transmembrane region" description="Helical" evidence="10">
    <location>
        <begin position="170"/>
        <end position="193"/>
    </location>
</feature>
<evidence type="ECO:0000256" key="2">
    <source>
        <dbReference type="ARBA" id="ARBA00022448"/>
    </source>
</evidence>
<feature type="transmembrane region" description="Helical" evidence="10">
    <location>
        <begin position="136"/>
        <end position="158"/>
    </location>
</feature>
<evidence type="ECO:0000313" key="11">
    <source>
        <dbReference type="EMBL" id="PAV94359.1"/>
    </source>
</evidence>
<dbReference type="RefSeq" id="WP_008812476.1">
    <property type="nucleotide sequence ID" value="NZ_CALECD010000010.1"/>
</dbReference>
<feature type="transmembrane region" description="Helical" evidence="10">
    <location>
        <begin position="93"/>
        <end position="115"/>
    </location>
</feature>
<feature type="transmembrane region" description="Helical" evidence="10">
    <location>
        <begin position="205"/>
        <end position="233"/>
    </location>
</feature>
<name>A0A2A2M746_9GAMM</name>
<sequence length="263" mass="27944">MFTDALLIGLLAGLAGVDLFDGLTHFHRPVVIGPLVGLILGDVQTGLLVGGSLELVWMGMVPLAGAQPPNVVIGGVVGTAFAILTHADPKVAIGVAVPFAIAVQGCITLLFTAFSPMMHKCDKMVQALNWRGIERVNYLGITILFCFYFIVAFLPVYFGADAASVMVQKAPIWLLDGLAVAGGMMPAIGFSLLMKIMMKKTYVAYFILGFISVTFLNMPIIAVALGAFAIALIDFFNRSRNEQEGDSNAPASSANVQEMEDGI</sequence>
<organism evidence="11 12">
    <name type="scientific">Hafnia paralvei</name>
    <dbReference type="NCBI Taxonomy" id="546367"/>
    <lineage>
        <taxon>Bacteria</taxon>
        <taxon>Pseudomonadati</taxon>
        <taxon>Pseudomonadota</taxon>
        <taxon>Gammaproteobacteria</taxon>
        <taxon>Enterobacterales</taxon>
        <taxon>Hafniaceae</taxon>
        <taxon>Hafnia</taxon>
    </lineage>
</organism>
<dbReference type="InterPro" id="IPR004700">
    <property type="entry name" value="PTS_IIC_man"/>
</dbReference>
<evidence type="ECO:0000256" key="6">
    <source>
        <dbReference type="ARBA" id="ARBA00022692"/>
    </source>
</evidence>
<evidence type="ECO:0000256" key="7">
    <source>
        <dbReference type="ARBA" id="ARBA00022989"/>
    </source>
</evidence>
<proteinExistence type="predicted"/>
<evidence type="ECO:0000256" key="1">
    <source>
        <dbReference type="ARBA" id="ARBA00004651"/>
    </source>
</evidence>
<dbReference type="InterPro" id="IPR047835">
    <property type="entry name" value="PTS_IIC_GalNAc_AgaW-like"/>
</dbReference>
<dbReference type="EMBL" id="NQMS01000014">
    <property type="protein sequence ID" value="PAV94359.1"/>
    <property type="molecule type" value="Genomic_DNA"/>
</dbReference>
<dbReference type="AlphaFoldDB" id="A0A2A2M746"/>
<evidence type="ECO:0000256" key="8">
    <source>
        <dbReference type="ARBA" id="ARBA00023136"/>
    </source>
</evidence>
<evidence type="ECO:0000256" key="3">
    <source>
        <dbReference type="ARBA" id="ARBA00022475"/>
    </source>
</evidence>
<dbReference type="GeneID" id="69637303"/>
<evidence type="ECO:0000313" key="12">
    <source>
        <dbReference type="Proteomes" id="UP000218796"/>
    </source>
</evidence>
<dbReference type="GO" id="GO:0005886">
    <property type="term" value="C:plasma membrane"/>
    <property type="evidence" value="ECO:0007669"/>
    <property type="project" value="UniProtKB-SubCell"/>
</dbReference>
<keyword evidence="4 11" id="KW-0762">Sugar transport</keyword>
<keyword evidence="12" id="KW-1185">Reference proteome</keyword>
<dbReference type="PROSITE" id="PS51106">
    <property type="entry name" value="PTS_EIIC_TYPE_4"/>
    <property type="match status" value="1"/>
</dbReference>
<dbReference type="InterPro" id="IPR050303">
    <property type="entry name" value="GatZ_KbaZ_carbometab"/>
</dbReference>
<keyword evidence="7 10" id="KW-1133">Transmembrane helix</keyword>
<keyword evidence="5" id="KW-0598">Phosphotransferase system</keyword>
<evidence type="ECO:0000256" key="5">
    <source>
        <dbReference type="ARBA" id="ARBA00022683"/>
    </source>
</evidence>
<comment type="subcellular location">
    <subcellularLocation>
        <location evidence="1">Cell membrane</location>
        <topology evidence="1">Multi-pass membrane protein</topology>
    </subcellularLocation>
</comment>
<gene>
    <name evidence="11" type="ORF">CJD50_21165</name>
</gene>
<accession>A0A2A2M746</accession>
<comment type="caution">
    <text evidence="11">The sequence shown here is derived from an EMBL/GenBank/DDBJ whole genome shotgun (WGS) entry which is preliminary data.</text>
</comment>